<gene>
    <name evidence="9" type="ORF">LCGC14_0731330</name>
</gene>
<dbReference type="SUPFAM" id="SSF47384">
    <property type="entry name" value="Homodimeric domain of signal transducing histidine kinase"/>
    <property type="match status" value="1"/>
</dbReference>
<dbReference type="SMART" id="SM00086">
    <property type="entry name" value="PAC"/>
    <property type="match status" value="3"/>
</dbReference>
<evidence type="ECO:0000259" key="7">
    <source>
        <dbReference type="PROSITE" id="PS50112"/>
    </source>
</evidence>
<dbReference type="InterPro" id="IPR035965">
    <property type="entry name" value="PAS-like_dom_sf"/>
</dbReference>
<dbReference type="Pfam" id="PF08447">
    <property type="entry name" value="PAS_3"/>
    <property type="match status" value="3"/>
</dbReference>
<dbReference type="CDD" id="cd00130">
    <property type="entry name" value="PAS"/>
    <property type="match status" value="3"/>
</dbReference>
<dbReference type="Gene3D" id="3.30.565.10">
    <property type="entry name" value="Histidine kinase-like ATPase, C-terminal domain"/>
    <property type="match status" value="1"/>
</dbReference>
<dbReference type="PANTHER" id="PTHR43304">
    <property type="entry name" value="PHYTOCHROME-LIKE PROTEIN CPH1"/>
    <property type="match status" value="1"/>
</dbReference>
<dbReference type="InterPro" id="IPR001610">
    <property type="entry name" value="PAC"/>
</dbReference>
<protein>
    <recommendedName>
        <fullName evidence="2">histidine kinase</fullName>
        <ecNumber evidence="2">2.7.13.3</ecNumber>
    </recommendedName>
</protein>
<keyword evidence="3" id="KW-0597">Phosphoprotein</keyword>
<dbReference type="InterPro" id="IPR005467">
    <property type="entry name" value="His_kinase_dom"/>
</dbReference>
<dbReference type="Gene3D" id="3.30.450.20">
    <property type="entry name" value="PAS domain"/>
    <property type="match status" value="3"/>
</dbReference>
<evidence type="ECO:0000256" key="1">
    <source>
        <dbReference type="ARBA" id="ARBA00000085"/>
    </source>
</evidence>
<evidence type="ECO:0000313" key="9">
    <source>
        <dbReference type="EMBL" id="KKN40648.1"/>
    </source>
</evidence>
<evidence type="ECO:0000256" key="3">
    <source>
        <dbReference type="ARBA" id="ARBA00022553"/>
    </source>
</evidence>
<proteinExistence type="predicted"/>
<feature type="domain" description="PAS" evidence="7">
    <location>
        <begin position="38"/>
        <end position="109"/>
    </location>
</feature>
<evidence type="ECO:0000259" key="8">
    <source>
        <dbReference type="PROSITE" id="PS50113"/>
    </source>
</evidence>
<dbReference type="SMART" id="SM00388">
    <property type="entry name" value="HisKA"/>
    <property type="match status" value="1"/>
</dbReference>
<feature type="domain" description="PAC" evidence="8">
    <location>
        <begin position="111"/>
        <end position="162"/>
    </location>
</feature>
<sequence length="652" mass="74936">MFLSRTSEIKLPIKKKEIVNINKMTPNPGRKENILKESEEKYKLMLDNAYDLITIINDKFVPEYINEKAYLDLLGYSKEDIIGKSPLLPFHPDDHELAINTLKKGFKNGEGKNEIRVKHKDGNYICLESKGRTFIDANGKRKAIIISRDITRRKETEQKLRYSEEKYRSLINDLIDIILEVDLKGVVTYVSPQCFDLIGYHPHELIGTNALKFIYRDDVSIIADSMKNAFKTKTMISVSIYRLVHKNGDNIFVSARGKYVNVNGTEKFIIVIRDLTIQKKIEHNLRLSEEKSRLISENATDIISIINKTFQLVYINEIPLLEIGGYSVSELIGKSGIDLIHPDDREKTTKLLLEGFKTGECFIETRIKHKLGHYFISETNGKLFIDKDGEGKLLLFIRDITKRKNAENKIIAENKELRELSQIKSELITKASHEFKTPLSSIYAASQFLIRDYGERLDGEVLDFLKIIHRGGRKLKQLIENLLDVSNVESDNLNLHFKKENLTQLINECITDLMYLANERSICIRNELQEEINLEIDRIRIEQVMNNLLTNAIKNTPPEGKIYINSRITSKSVEISIKDTGVGLTKKEKELLFQKFKKFNRDIKRLDIENEGSGLGLYISKEIIELHNGSILVVSEGRNKGSTFTIRLPNSN</sequence>
<dbReference type="SMART" id="SM00091">
    <property type="entry name" value="PAS"/>
    <property type="match status" value="3"/>
</dbReference>
<keyword evidence="5" id="KW-0418">Kinase</keyword>
<dbReference type="InterPro" id="IPR052162">
    <property type="entry name" value="Sensor_kinase/Photoreceptor"/>
</dbReference>
<reference evidence="9" key="1">
    <citation type="journal article" date="2015" name="Nature">
        <title>Complex archaea that bridge the gap between prokaryotes and eukaryotes.</title>
        <authorList>
            <person name="Spang A."/>
            <person name="Saw J.H."/>
            <person name="Jorgensen S.L."/>
            <person name="Zaremba-Niedzwiedzka K."/>
            <person name="Martijn J."/>
            <person name="Lind A.E."/>
            <person name="van Eijk R."/>
            <person name="Schleper C."/>
            <person name="Guy L."/>
            <person name="Ettema T.J."/>
        </authorList>
    </citation>
    <scope>NUCLEOTIDE SEQUENCE</scope>
</reference>
<dbReference type="SMART" id="SM00387">
    <property type="entry name" value="HATPase_c"/>
    <property type="match status" value="1"/>
</dbReference>
<dbReference type="InterPro" id="IPR013655">
    <property type="entry name" value="PAS_fold_3"/>
</dbReference>
<dbReference type="SUPFAM" id="SSF55785">
    <property type="entry name" value="PYP-like sensor domain (PAS domain)"/>
    <property type="match status" value="3"/>
</dbReference>
<dbReference type="EC" id="2.7.13.3" evidence="2"/>
<feature type="domain" description="PAS" evidence="7">
    <location>
        <begin position="288"/>
        <end position="359"/>
    </location>
</feature>
<dbReference type="PROSITE" id="PS50113">
    <property type="entry name" value="PAC"/>
    <property type="match status" value="1"/>
</dbReference>
<comment type="catalytic activity">
    <reaction evidence="1">
        <text>ATP + protein L-histidine = ADP + protein N-phospho-L-histidine.</text>
        <dbReference type="EC" id="2.7.13.3"/>
    </reaction>
</comment>
<dbReference type="InterPro" id="IPR003594">
    <property type="entry name" value="HATPase_dom"/>
</dbReference>
<dbReference type="CDD" id="cd00082">
    <property type="entry name" value="HisKA"/>
    <property type="match status" value="1"/>
</dbReference>
<dbReference type="PANTHER" id="PTHR43304:SF1">
    <property type="entry name" value="PAC DOMAIN-CONTAINING PROTEIN"/>
    <property type="match status" value="1"/>
</dbReference>
<feature type="domain" description="Histidine kinase" evidence="6">
    <location>
        <begin position="430"/>
        <end position="652"/>
    </location>
</feature>
<organism evidence="9">
    <name type="scientific">marine sediment metagenome</name>
    <dbReference type="NCBI Taxonomy" id="412755"/>
    <lineage>
        <taxon>unclassified sequences</taxon>
        <taxon>metagenomes</taxon>
        <taxon>ecological metagenomes</taxon>
    </lineage>
</organism>
<evidence type="ECO:0000259" key="6">
    <source>
        <dbReference type="PROSITE" id="PS50109"/>
    </source>
</evidence>
<comment type="caution">
    <text evidence="9">The sequence shown here is derived from an EMBL/GenBank/DDBJ whole genome shotgun (WGS) entry which is preliminary data.</text>
</comment>
<dbReference type="InterPro" id="IPR036890">
    <property type="entry name" value="HATPase_C_sf"/>
</dbReference>
<dbReference type="PROSITE" id="PS50112">
    <property type="entry name" value="PAS"/>
    <property type="match status" value="3"/>
</dbReference>
<dbReference type="InterPro" id="IPR000014">
    <property type="entry name" value="PAS"/>
</dbReference>
<dbReference type="EMBL" id="LAZR01001692">
    <property type="protein sequence ID" value="KKN40648.1"/>
    <property type="molecule type" value="Genomic_DNA"/>
</dbReference>
<dbReference type="AlphaFoldDB" id="A0A0F9TGR5"/>
<dbReference type="InterPro" id="IPR036097">
    <property type="entry name" value="HisK_dim/P_sf"/>
</dbReference>
<dbReference type="InterPro" id="IPR004358">
    <property type="entry name" value="Sig_transdc_His_kin-like_C"/>
</dbReference>
<feature type="domain" description="PAS" evidence="7">
    <location>
        <begin position="163"/>
        <end position="233"/>
    </location>
</feature>
<dbReference type="Pfam" id="PF00512">
    <property type="entry name" value="HisKA"/>
    <property type="match status" value="1"/>
</dbReference>
<dbReference type="PROSITE" id="PS50109">
    <property type="entry name" value="HIS_KIN"/>
    <property type="match status" value="1"/>
</dbReference>
<dbReference type="FunFam" id="3.30.565.10:FF:000006">
    <property type="entry name" value="Sensor histidine kinase WalK"/>
    <property type="match status" value="1"/>
</dbReference>
<dbReference type="Pfam" id="PF02518">
    <property type="entry name" value="HATPase_c"/>
    <property type="match status" value="1"/>
</dbReference>
<name>A0A0F9TGR5_9ZZZZ</name>
<dbReference type="GO" id="GO:0000155">
    <property type="term" value="F:phosphorelay sensor kinase activity"/>
    <property type="evidence" value="ECO:0007669"/>
    <property type="project" value="InterPro"/>
</dbReference>
<dbReference type="InterPro" id="IPR003661">
    <property type="entry name" value="HisK_dim/P_dom"/>
</dbReference>
<dbReference type="NCBIfam" id="TIGR00229">
    <property type="entry name" value="sensory_box"/>
    <property type="match status" value="3"/>
</dbReference>
<keyword evidence="4" id="KW-0808">Transferase</keyword>
<evidence type="ECO:0000256" key="5">
    <source>
        <dbReference type="ARBA" id="ARBA00022777"/>
    </source>
</evidence>
<dbReference type="PRINTS" id="PR00344">
    <property type="entry name" value="BCTRLSENSOR"/>
</dbReference>
<evidence type="ECO:0000256" key="2">
    <source>
        <dbReference type="ARBA" id="ARBA00012438"/>
    </source>
</evidence>
<dbReference type="InterPro" id="IPR000700">
    <property type="entry name" value="PAS-assoc_C"/>
</dbReference>
<dbReference type="SUPFAM" id="SSF55874">
    <property type="entry name" value="ATPase domain of HSP90 chaperone/DNA topoisomerase II/histidine kinase"/>
    <property type="match status" value="1"/>
</dbReference>
<accession>A0A0F9TGR5</accession>
<dbReference type="Gene3D" id="1.10.287.130">
    <property type="match status" value="1"/>
</dbReference>
<evidence type="ECO:0000256" key="4">
    <source>
        <dbReference type="ARBA" id="ARBA00022679"/>
    </source>
</evidence>